<evidence type="ECO:0000313" key="2">
    <source>
        <dbReference type="EMBL" id="MBD2736432.1"/>
    </source>
</evidence>
<feature type="transmembrane region" description="Helical" evidence="1">
    <location>
        <begin position="157"/>
        <end position="176"/>
    </location>
</feature>
<sequence length="369" mass="40852">MMNLTIRAILYAICGVISALLGWSISQILWLDIGGNFVQFLPKNINIPPYLILFMVITPFITSGMIIAEVFLSNPTRYQANWRVISRTSLKRVFIIGAFLGLQLTGLNWLLLASNWPGVLVRIISWMEIGAFAGLAESVSWSWRSIDGKGSQVTQRIVRSTLCGAGAGLLAAILSEGVNQALGQYRDVFGFLLFGALLGWALCFAAIPSYRVALRAGHGFEAVKPKTRRPTTVIGTQANLTTTPTQILNPTLNNSSLKFIPDGNYRNIEEGLSIQLPTYTKTPLIIGSGNNVDIYIPHLSQECVALEVNFGTVEISCLAEGFVQIQNGFLSASKKETLRHNQIITLYHEDNQDKFYRFVFYDRLLDPQA</sequence>
<evidence type="ECO:0000313" key="3">
    <source>
        <dbReference type="Proteomes" id="UP000637383"/>
    </source>
</evidence>
<feature type="transmembrane region" description="Helical" evidence="1">
    <location>
        <begin position="188"/>
        <end position="207"/>
    </location>
</feature>
<organism evidence="2 3">
    <name type="scientific">Nostoc paludosum FACHB-159</name>
    <dbReference type="NCBI Taxonomy" id="2692908"/>
    <lineage>
        <taxon>Bacteria</taxon>
        <taxon>Bacillati</taxon>
        <taxon>Cyanobacteriota</taxon>
        <taxon>Cyanophyceae</taxon>
        <taxon>Nostocales</taxon>
        <taxon>Nostocaceae</taxon>
        <taxon>Nostoc</taxon>
    </lineage>
</organism>
<dbReference type="EMBL" id="JACJTU010000021">
    <property type="protein sequence ID" value="MBD2736432.1"/>
    <property type="molecule type" value="Genomic_DNA"/>
</dbReference>
<gene>
    <name evidence="2" type="ORF">H6H03_21495</name>
</gene>
<feature type="transmembrane region" description="Helical" evidence="1">
    <location>
        <begin position="9"/>
        <end position="30"/>
    </location>
</feature>
<evidence type="ECO:0000256" key="1">
    <source>
        <dbReference type="SAM" id="Phobius"/>
    </source>
</evidence>
<reference evidence="2 3" key="1">
    <citation type="journal article" date="2020" name="ISME J.">
        <title>Comparative genomics reveals insights into cyanobacterial evolution and habitat adaptation.</title>
        <authorList>
            <person name="Chen M.Y."/>
            <person name="Teng W.K."/>
            <person name="Zhao L."/>
            <person name="Hu C.X."/>
            <person name="Zhou Y.K."/>
            <person name="Han B.P."/>
            <person name="Song L.R."/>
            <person name="Shu W.S."/>
        </authorList>
    </citation>
    <scope>NUCLEOTIDE SEQUENCE [LARGE SCALE GENOMIC DNA]</scope>
    <source>
        <strain evidence="2 3">FACHB-159</strain>
    </source>
</reference>
<feature type="transmembrane region" description="Helical" evidence="1">
    <location>
        <begin position="119"/>
        <end position="136"/>
    </location>
</feature>
<dbReference type="Proteomes" id="UP000637383">
    <property type="component" value="Unassembled WGS sequence"/>
</dbReference>
<protein>
    <recommendedName>
        <fullName evidence="4">FHA domain-containing protein</fullName>
    </recommendedName>
</protein>
<keyword evidence="1" id="KW-0812">Transmembrane</keyword>
<accession>A0ABR8KEA2</accession>
<name>A0ABR8KEA2_9NOSO</name>
<proteinExistence type="predicted"/>
<keyword evidence="1" id="KW-1133">Transmembrane helix</keyword>
<comment type="caution">
    <text evidence="2">The sequence shown here is derived from an EMBL/GenBank/DDBJ whole genome shotgun (WGS) entry which is preliminary data.</text>
</comment>
<keyword evidence="3" id="KW-1185">Reference proteome</keyword>
<feature type="transmembrane region" description="Helical" evidence="1">
    <location>
        <begin position="50"/>
        <end position="72"/>
    </location>
</feature>
<evidence type="ECO:0008006" key="4">
    <source>
        <dbReference type="Google" id="ProtNLM"/>
    </source>
</evidence>
<keyword evidence="1" id="KW-0472">Membrane</keyword>
<feature type="transmembrane region" description="Helical" evidence="1">
    <location>
        <begin position="93"/>
        <end position="113"/>
    </location>
</feature>
<dbReference type="RefSeq" id="WP_190957068.1">
    <property type="nucleotide sequence ID" value="NZ_JACJTU010000021.1"/>
</dbReference>